<name>A0A021VMP2_9CELL</name>
<feature type="non-terminal residue" evidence="1">
    <location>
        <position position="220"/>
    </location>
</feature>
<dbReference type="AlphaFoldDB" id="A0A021VMP2"/>
<evidence type="ECO:0000313" key="1">
    <source>
        <dbReference type="EMBL" id="EYR62479.1"/>
    </source>
</evidence>
<reference evidence="1 2" key="1">
    <citation type="submission" date="2014-01" db="EMBL/GenBank/DDBJ databases">
        <title>Actinotalea ferrariae CF5-4.</title>
        <authorList>
            <person name="Chen F."/>
            <person name="Li Y."/>
            <person name="Wang G."/>
        </authorList>
    </citation>
    <scope>NUCLEOTIDE SEQUENCE [LARGE SCALE GENOMIC DNA]</scope>
    <source>
        <strain evidence="1 2">CF5-4</strain>
    </source>
</reference>
<dbReference type="OrthoDB" id="3873597at2"/>
<accession>A0A021VMP2</accession>
<sequence>MAAGAAGASTVVVDRAAVARSVLRRAEERTGARALSVPAVLAAPSVTGVLPGPGGLGPGADGVERSAPEVVDPEASARLLPVPAGLGALLPEGALRRGSTVVVAGSTSLVLGLLVEISRSGGWIALVGLPDAGVLAAHQLGLTLDRVALVPAPGPEAATAVAALLDGVDAVVVGPAVALTDADRRRLSARARERSAVLLPTAAWPGAHVVLTAAQSRWEG</sequence>
<protein>
    <submittedName>
        <fullName evidence="1">Uncharacterized protein</fullName>
    </submittedName>
</protein>
<comment type="caution">
    <text evidence="1">The sequence shown here is derived from an EMBL/GenBank/DDBJ whole genome shotgun (WGS) entry which is preliminary data.</text>
</comment>
<dbReference type="RefSeq" id="WP_034227898.1">
    <property type="nucleotide sequence ID" value="NZ_AXCW01000233.1"/>
</dbReference>
<evidence type="ECO:0000313" key="2">
    <source>
        <dbReference type="Proteomes" id="UP000019753"/>
    </source>
</evidence>
<organism evidence="1 2">
    <name type="scientific">Actinotalea ferrariae CF5-4</name>
    <dbReference type="NCBI Taxonomy" id="948458"/>
    <lineage>
        <taxon>Bacteria</taxon>
        <taxon>Bacillati</taxon>
        <taxon>Actinomycetota</taxon>
        <taxon>Actinomycetes</taxon>
        <taxon>Micrococcales</taxon>
        <taxon>Cellulomonadaceae</taxon>
        <taxon>Actinotalea</taxon>
    </lineage>
</organism>
<dbReference type="EMBL" id="AXCW01000233">
    <property type="protein sequence ID" value="EYR62479.1"/>
    <property type="molecule type" value="Genomic_DNA"/>
</dbReference>
<keyword evidence="2" id="KW-1185">Reference proteome</keyword>
<gene>
    <name evidence="1" type="ORF">N866_08275</name>
</gene>
<dbReference type="Proteomes" id="UP000019753">
    <property type="component" value="Unassembled WGS sequence"/>
</dbReference>
<proteinExistence type="predicted"/>